<feature type="domain" description="Polyphosphate kinase C-terminal" evidence="12">
    <location>
        <begin position="527"/>
        <end position="693"/>
    </location>
</feature>
<dbReference type="Pfam" id="PF13089">
    <property type="entry name" value="PP_kinase_N"/>
    <property type="match status" value="1"/>
</dbReference>
<evidence type="ECO:0000259" key="11">
    <source>
        <dbReference type="Pfam" id="PF13089"/>
    </source>
</evidence>
<dbReference type="PIRSF" id="PIRSF015589">
    <property type="entry name" value="PP_kinase"/>
    <property type="match status" value="1"/>
</dbReference>
<evidence type="ECO:0000256" key="4">
    <source>
        <dbReference type="ARBA" id="ARBA00022741"/>
    </source>
</evidence>
<comment type="catalytic activity">
    <reaction evidence="8 9">
        <text>[phosphate](n) + ATP = [phosphate](n+1) + ADP</text>
        <dbReference type="Rhea" id="RHEA:19573"/>
        <dbReference type="Rhea" id="RHEA-COMP:9859"/>
        <dbReference type="Rhea" id="RHEA-COMP:14280"/>
        <dbReference type="ChEBI" id="CHEBI:16838"/>
        <dbReference type="ChEBI" id="CHEBI:30616"/>
        <dbReference type="ChEBI" id="CHEBI:456216"/>
        <dbReference type="EC" id="2.7.4.1"/>
    </reaction>
</comment>
<dbReference type="InterPro" id="IPR041108">
    <property type="entry name" value="PP_kinase_C_1"/>
</dbReference>
<evidence type="ECO:0000256" key="9">
    <source>
        <dbReference type="RuleBase" id="RU003800"/>
    </source>
</evidence>
<evidence type="ECO:0000256" key="5">
    <source>
        <dbReference type="ARBA" id="ARBA00022777"/>
    </source>
</evidence>
<dbReference type="GO" id="GO:0006799">
    <property type="term" value="P:polyphosphate biosynthetic process"/>
    <property type="evidence" value="ECO:0007669"/>
    <property type="project" value="UniProtKB-UniRule"/>
</dbReference>
<keyword evidence="5 8" id="KW-0418">Kinase</keyword>
<dbReference type="NCBIfam" id="NF003917">
    <property type="entry name" value="PRK05443.1-1"/>
    <property type="match status" value="1"/>
</dbReference>
<dbReference type="InterPro" id="IPR024953">
    <property type="entry name" value="PP_kinase_middle"/>
</dbReference>
<dbReference type="InterPro" id="IPR025200">
    <property type="entry name" value="PPK_C_dom2"/>
</dbReference>
<dbReference type="NCBIfam" id="NF003921">
    <property type="entry name" value="PRK05443.2-2"/>
    <property type="match status" value="1"/>
</dbReference>
<comment type="PTM">
    <text evidence="8 9">An intermediate of this reaction is the autophosphorylated ppk in which a phosphate is covalently linked to a histidine residue through a N-P bond.</text>
</comment>
<keyword evidence="3 8" id="KW-0479">Metal-binding</keyword>
<gene>
    <name evidence="14" type="primary">ppk1</name>
    <name evidence="8" type="synonym">ppk</name>
    <name evidence="14" type="ORF">L0665_08010</name>
</gene>
<dbReference type="CDD" id="cd09165">
    <property type="entry name" value="PLDc_PaPPK1_C1_like"/>
    <property type="match status" value="1"/>
</dbReference>
<comment type="cofactor">
    <cofactor evidence="8">
        <name>Mg(2+)</name>
        <dbReference type="ChEBI" id="CHEBI:18420"/>
    </cofactor>
</comment>
<evidence type="ECO:0000313" key="15">
    <source>
        <dbReference type="Proteomes" id="UP001143747"/>
    </source>
</evidence>
<dbReference type="AlphaFoldDB" id="A0A9Q4PYE4"/>
<dbReference type="Proteomes" id="UP001143747">
    <property type="component" value="Unassembled WGS sequence"/>
</dbReference>
<dbReference type="InterPro" id="IPR025198">
    <property type="entry name" value="PPK_N_dom"/>
</dbReference>
<feature type="binding site" evidence="8">
    <location>
        <position position="56"/>
    </location>
    <ligand>
        <name>ATP</name>
        <dbReference type="ChEBI" id="CHEBI:30616"/>
    </ligand>
</feature>
<feature type="domain" description="Polyphosphate kinase middle" evidence="10">
    <location>
        <begin position="133"/>
        <end position="321"/>
    </location>
</feature>
<dbReference type="Pfam" id="PF17941">
    <property type="entry name" value="PP_kinase_C_1"/>
    <property type="match status" value="1"/>
</dbReference>
<feature type="binding site" evidence="8">
    <location>
        <position position="583"/>
    </location>
    <ligand>
        <name>ATP</name>
        <dbReference type="ChEBI" id="CHEBI:30616"/>
    </ligand>
</feature>
<feature type="binding site" evidence="8">
    <location>
        <position position="484"/>
    </location>
    <ligand>
        <name>ATP</name>
        <dbReference type="ChEBI" id="CHEBI:30616"/>
    </ligand>
</feature>
<evidence type="ECO:0000256" key="3">
    <source>
        <dbReference type="ARBA" id="ARBA00022723"/>
    </source>
</evidence>
<reference evidence="14" key="1">
    <citation type="submission" date="2022-01" db="EMBL/GenBank/DDBJ databases">
        <title>Draft genome of Methanogenium marinum DSM 15558.</title>
        <authorList>
            <person name="Chen S.-C."/>
            <person name="You Y.-T."/>
        </authorList>
    </citation>
    <scope>NUCLEOTIDE SEQUENCE</scope>
    <source>
        <strain evidence="14">DSM 15558</strain>
    </source>
</reference>
<proteinExistence type="inferred from homology"/>
<feature type="binding site" evidence="8">
    <location>
        <position position="421"/>
    </location>
    <ligand>
        <name>Mg(2+)</name>
        <dbReference type="ChEBI" id="CHEBI:18420"/>
    </ligand>
</feature>
<feature type="domain" description="Polyphosphate kinase C-terminal" evidence="13">
    <location>
        <begin position="347"/>
        <end position="509"/>
    </location>
</feature>
<keyword evidence="4 8" id="KW-0547">Nucleotide-binding</keyword>
<accession>A0A9Q4PYE4</accession>
<evidence type="ECO:0000256" key="2">
    <source>
        <dbReference type="ARBA" id="ARBA00022679"/>
    </source>
</evidence>
<comment type="function">
    <text evidence="8 9">Catalyzes the reversible transfer of the terminal phosphate of ATP to form a long-chain polyphosphate (polyP).</text>
</comment>
<keyword evidence="15" id="KW-1185">Reference proteome</keyword>
<dbReference type="Gene3D" id="1.20.58.310">
    <property type="entry name" value="Polyphosphate kinase N-terminal domain"/>
    <property type="match status" value="1"/>
</dbReference>
<dbReference type="NCBIfam" id="TIGR03705">
    <property type="entry name" value="poly_P_kin"/>
    <property type="match status" value="1"/>
</dbReference>
<evidence type="ECO:0000256" key="7">
    <source>
        <dbReference type="ARBA" id="ARBA00022842"/>
    </source>
</evidence>
<feature type="binding site" evidence="8">
    <location>
        <position position="391"/>
    </location>
    <ligand>
        <name>Mg(2+)</name>
        <dbReference type="ChEBI" id="CHEBI:18420"/>
    </ligand>
</feature>
<dbReference type="GO" id="GO:0009358">
    <property type="term" value="C:polyphosphate kinase complex"/>
    <property type="evidence" value="ECO:0007669"/>
    <property type="project" value="InterPro"/>
</dbReference>
<evidence type="ECO:0000259" key="13">
    <source>
        <dbReference type="Pfam" id="PF17941"/>
    </source>
</evidence>
<dbReference type="InterPro" id="IPR036832">
    <property type="entry name" value="PPK_N_dom_sf"/>
</dbReference>
<protein>
    <recommendedName>
        <fullName evidence="8 9">Polyphosphate kinase</fullName>
        <ecNumber evidence="8 9">2.7.4.1</ecNumber>
    </recommendedName>
    <alternativeName>
        <fullName evidence="8">ATP-polyphosphate phosphotransferase</fullName>
    </alternativeName>
    <alternativeName>
        <fullName evidence="8">Polyphosphoric acid kinase</fullName>
    </alternativeName>
</protein>
<evidence type="ECO:0000256" key="6">
    <source>
        <dbReference type="ARBA" id="ARBA00022840"/>
    </source>
</evidence>
<feature type="domain" description="Polyphosphate kinase N-terminal" evidence="11">
    <location>
        <begin position="18"/>
        <end position="123"/>
    </location>
</feature>
<dbReference type="HAMAP" id="MF_00347">
    <property type="entry name" value="Polyphosphate_kinase"/>
    <property type="match status" value="1"/>
</dbReference>
<dbReference type="NCBIfam" id="NF003918">
    <property type="entry name" value="PRK05443.1-2"/>
    <property type="match status" value="1"/>
</dbReference>
<keyword evidence="2 8" id="KW-0808">Transferase</keyword>
<keyword evidence="6 8" id="KW-0067">ATP-binding</keyword>
<evidence type="ECO:0000259" key="10">
    <source>
        <dbReference type="Pfam" id="PF02503"/>
    </source>
</evidence>
<feature type="active site" description="Phosphohistidine intermediate" evidence="8">
    <location>
        <position position="451"/>
    </location>
</feature>
<dbReference type="FunFam" id="3.30.870.10:FF:000001">
    <property type="entry name" value="Polyphosphate kinase"/>
    <property type="match status" value="1"/>
</dbReference>
<organism evidence="14 15">
    <name type="scientific">Methanogenium marinum</name>
    <dbReference type="NCBI Taxonomy" id="348610"/>
    <lineage>
        <taxon>Archaea</taxon>
        <taxon>Methanobacteriati</taxon>
        <taxon>Methanobacteriota</taxon>
        <taxon>Stenosarchaea group</taxon>
        <taxon>Methanomicrobia</taxon>
        <taxon>Methanomicrobiales</taxon>
        <taxon>Methanomicrobiaceae</taxon>
        <taxon>Methanogenium</taxon>
    </lineage>
</organism>
<evidence type="ECO:0000259" key="12">
    <source>
        <dbReference type="Pfam" id="PF13090"/>
    </source>
</evidence>
<dbReference type="GO" id="GO:0005524">
    <property type="term" value="F:ATP binding"/>
    <property type="evidence" value="ECO:0007669"/>
    <property type="project" value="UniProtKB-KW"/>
</dbReference>
<feature type="binding site" evidence="8">
    <location>
        <position position="611"/>
    </location>
    <ligand>
        <name>ATP</name>
        <dbReference type="ChEBI" id="CHEBI:30616"/>
    </ligand>
</feature>
<dbReference type="Pfam" id="PF02503">
    <property type="entry name" value="PP_kinase"/>
    <property type="match status" value="1"/>
</dbReference>
<dbReference type="PANTHER" id="PTHR30218">
    <property type="entry name" value="POLYPHOSPHATE KINASE"/>
    <property type="match status" value="1"/>
</dbReference>
<keyword evidence="1 8" id="KW-0597">Phosphoprotein</keyword>
<dbReference type="Gene3D" id="3.30.870.10">
    <property type="entry name" value="Endonuclease Chain A"/>
    <property type="match status" value="2"/>
</dbReference>
<dbReference type="Pfam" id="PF13090">
    <property type="entry name" value="PP_kinase_C"/>
    <property type="match status" value="1"/>
</dbReference>
<evidence type="ECO:0000313" key="14">
    <source>
        <dbReference type="EMBL" id="MDE4908548.1"/>
    </source>
</evidence>
<dbReference type="GO" id="GO:0046872">
    <property type="term" value="F:metal ion binding"/>
    <property type="evidence" value="ECO:0007669"/>
    <property type="project" value="UniProtKB-KW"/>
</dbReference>
<dbReference type="InterPro" id="IPR036830">
    <property type="entry name" value="PP_kinase_middle_dom_sf"/>
</dbReference>
<comment type="similarity">
    <text evidence="8 9">Belongs to the polyphosphate kinase 1 (PPK1) family.</text>
</comment>
<evidence type="ECO:0000256" key="8">
    <source>
        <dbReference type="HAMAP-Rule" id="MF_00347"/>
    </source>
</evidence>
<name>A0A9Q4PYE4_9EURY</name>
<sequence>MEERAISDGTENNSHRLFFNRELSWVEFNRRVLEEAWDNRHPLLERVKFLSIFSSNFDEFVMIRVAGLRRQTRGGVLEAPPDGMTPSEQLAAIRTSTGALMDEAHACWTDDLLPGLNQEGIFIRSCDDLRPEEAAVLSTIFEEQIFPVLTPMALDAGHPFPRISNLSLNLAVVLHRDGENHIFSRVKVPVETLSRLIRIPPGAVADSGNPDAGKEYHFVFLEDLIAANIRLLFPEEDAITTYPFSVTRDADFEIEVDEASDLLTAIERNVVNRRVGRVVRLEMRESTPSWVRTVLASHMNVPSEDLYSLCDPLRASDLSELCSIDRPDLKDKPFMPSVPSFFEDGADMFQVIRSRDVMLCHPYESFTPVITFLRQAAADPDVLAIKLTLYRIGEDSPIIDTLIDARNAGKQVSVVVELKARFDEKNNIIWARALEEAGVHVVYGIVGLKVHVKMCMIVRREKGKIRTYVHLGSGNYNSATARIYTDIGYFTSDPDIASDVRDLFNALTGPPGIRQYRSLLVSFGKNSTMKEAIIDLIDEEIACHEMSGNGHIIIKINQLSDPDCISALYRASAAGVKVTLQVRGLCSLVPGVPGVSENIMNSSIVGRFLEHSRIYYFHQGGKDIVLSGSADLMPRNLERRVEVLYPVTRPEMKDRFLSILRVHCSDTENARMQGTDGLYVRMKSEKNSPCDAQQWMVDHRGEWNVSG</sequence>
<dbReference type="PANTHER" id="PTHR30218:SF0">
    <property type="entry name" value="POLYPHOSPHATE KINASE"/>
    <property type="match status" value="1"/>
</dbReference>
<dbReference type="EC" id="2.7.4.1" evidence="8 9"/>
<dbReference type="EMBL" id="JAKELO010000002">
    <property type="protein sequence ID" value="MDE4908548.1"/>
    <property type="molecule type" value="Genomic_DNA"/>
</dbReference>
<dbReference type="SUPFAM" id="SSF56024">
    <property type="entry name" value="Phospholipase D/nuclease"/>
    <property type="match status" value="2"/>
</dbReference>
<dbReference type="RefSeq" id="WP_274925173.1">
    <property type="nucleotide sequence ID" value="NZ_JAKELO010000002.1"/>
</dbReference>
<keyword evidence="7 8" id="KW-0460">Magnesium</keyword>
<dbReference type="InterPro" id="IPR003414">
    <property type="entry name" value="PP_kinase"/>
</dbReference>
<dbReference type="GO" id="GO:0008976">
    <property type="term" value="F:polyphosphate kinase activity"/>
    <property type="evidence" value="ECO:0007669"/>
    <property type="project" value="UniProtKB-UniRule"/>
</dbReference>
<comment type="caution">
    <text evidence="14">The sequence shown here is derived from an EMBL/GenBank/DDBJ whole genome shotgun (WGS) entry which is preliminary data.</text>
</comment>
<dbReference type="SUPFAM" id="SSF143724">
    <property type="entry name" value="PHP14-like"/>
    <property type="match status" value="1"/>
</dbReference>
<dbReference type="SUPFAM" id="SSF140356">
    <property type="entry name" value="PPK N-terminal domain-like"/>
    <property type="match status" value="1"/>
</dbReference>
<evidence type="ECO:0000256" key="1">
    <source>
        <dbReference type="ARBA" id="ARBA00022553"/>
    </source>
</evidence>
<dbReference type="Gene3D" id="3.30.1840.10">
    <property type="entry name" value="Polyphosphate kinase middle domain"/>
    <property type="match status" value="1"/>
</dbReference>